<protein>
    <recommendedName>
        <fullName evidence="4">DUF4845 domain-containing protein</fullName>
    </recommendedName>
</protein>
<dbReference type="EMBL" id="MSLT01000012">
    <property type="protein sequence ID" value="OUD13775.1"/>
    <property type="molecule type" value="Genomic_DNA"/>
</dbReference>
<keyword evidence="1" id="KW-0812">Transmembrane</keyword>
<comment type="caution">
    <text evidence="2">The sequence shown here is derived from an EMBL/GenBank/DDBJ whole genome shotgun (WGS) entry which is preliminary data.</text>
</comment>
<gene>
    <name evidence="2" type="ORF">TPSD3_05330</name>
</gene>
<dbReference type="AlphaFoldDB" id="A0A251X755"/>
<accession>A0A251X755</accession>
<keyword evidence="3" id="KW-1185">Reference proteome</keyword>
<feature type="transmembrane region" description="Helical" evidence="1">
    <location>
        <begin position="20"/>
        <end position="40"/>
    </location>
</feature>
<dbReference type="RefSeq" id="WP_086487555.1">
    <property type="nucleotide sequence ID" value="NZ_MSLT01000012.1"/>
</dbReference>
<evidence type="ECO:0000313" key="2">
    <source>
        <dbReference type="EMBL" id="OUD13775.1"/>
    </source>
</evidence>
<organism evidence="2 3">
    <name type="scientific">Thioflexithrix psekupsensis</name>
    <dbReference type="NCBI Taxonomy" id="1570016"/>
    <lineage>
        <taxon>Bacteria</taxon>
        <taxon>Pseudomonadati</taxon>
        <taxon>Pseudomonadota</taxon>
        <taxon>Gammaproteobacteria</taxon>
        <taxon>Thiotrichales</taxon>
        <taxon>Thioflexithrix</taxon>
    </lineage>
</organism>
<keyword evidence="1" id="KW-0472">Membrane</keyword>
<evidence type="ECO:0000313" key="3">
    <source>
        <dbReference type="Proteomes" id="UP000194798"/>
    </source>
</evidence>
<name>A0A251X755_9GAMM</name>
<reference evidence="2 3" key="1">
    <citation type="submission" date="2016-12" db="EMBL/GenBank/DDBJ databases">
        <title>Thioflexothrix psekupsii D3 genome sequencing and assembly.</title>
        <authorList>
            <person name="Fomenkov A."/>
            <person name="Vincze T."/>
            <person name="Grabovich M."/>
            <person name="Anton B.P."/>
            <person name="Dubinina G."/>
            <person name="Orlova M."/>
            <person name="Belousova E."/>
            <person name="Roberts R.J."/>
        </authorList>
    </citation>
    <scope>NUCLEOTIDE SEQUENCE [LARGE SCALE GENOMIC DNA]</scope>
    <source>
        <strain evidence="2">D3</strain>
    </source>
</reference>
<evidence type="ECO:0008006" key="4">
    <source>
        <dbReference type="Google" id="ProtNLM"/>
    </source>
</evidence>
<keyword evidence="1" id="KW-1133">Transmembrane helix</keyword>
<proteinExistence type="predicted"/>
<dbReference type="Proteomes" id="UP000194798">
    <property type="component" value="Unassembled WGS sequence"/>
</dbReference>
<sequence>MQKTAINKRKQHGMSGTGLMTLLGILAFVLWIFFTAFPLVMENMRLNKAMDFLQKELANNKTERNAAGIQRILSNTLSIEGSTVKLHEKETFNRLITISRNPSFSVTMRYNQEAHLASDFWLTVKFDKTIEVSD</sequence>
<evidence type="ECO:0000256" key="1">
    <source>
        <dbReference type="SAM" id="Phobius"/>
    </source>
</evidence>